<accession>I2Q2P2</accession>
<keyword evidence="1" id="KW-0812">Transmembrane</keyword>
<reference evidence="2" key="1">
    <citation type="submission" date="2011-11" db="EMBL/GenBank/DDBJ databases">
        <title>Improved High-Quality Draft sequence of Desulfovibrio sp. U5L.</title>
        <authorList>
            <consortium name="US DOE Joint Genome Institute"/>
            <person name="Lucas S."/>
            <person name="Han J."/>
            <person name="Lapidus A."/>
            <person name="Cheng J.-F."/>
            <person name="Goodwin L."/>
            <person name="Pitluck S."/>
            <person name="Peters L."/>
            <person name="Ovchinnikova G."/>
            <person name="Held B."/>
            <person name="Detter J.C."/>
            <person name="Han C."/>
            <person name="Tapia R."/>
            <person name="Land M."/>
            <person name="Hauser L."/>
            <person name="Kyrpides N."/>
            <person name="Ivanova N."/>
            <person name="Pagani I."/>
            <person name="Gabster J."/>
            <person name="Walker C."/>
            <person name="Stolyar S."/>
            <person name="Stahl D."/>
            <person name="Arkin A."/>
            <person name="Dehal P."/>
            <person name="Hazen T."/>
            <person name="Woyke T."/>
        </authorList>
    </citation>
    <scope>NUCLEOTIDE SEQUENCE [LARGE SCALE GENOMIC DNA]</scope>
    <source>
        <strain evidence="2">U5L</strain>
    </source>
</reference>
<dbReference type="OrthoDB" id="8688566at2"/>
<proteinExistence type="predicted"/>
<dbReference type="STRING" id="596152.DesU5LDRAFT_2384"/>
<name>I2Q2P2_9BACT</name>
<dbReference type="AlphaFoldDB" id="I2Q2P2"/>
<dbReference type="HOGENOM" id="CLU_133700_1_0_7"/>
<dbReference type="Pfam" id="PF13272">
    <property type="entry name" value="Holin_2-3"/>
    <property type="match status" value="1"/>
</dbReference>
<organism evidence="2">
    <name type="scientific">Desulfovibrio sp. U5L</name>
    <dbReference type="NCBI Taxonomy" id="596152"/>
    <lineage>
        <taxon>Bacteria</taxon>
        <taxon>Pseudomonadati</taxon>
        <taxon>Thermodesulfobacteriota</taxon>
        <taxon>Desulfovibrionia</taxon>
        <taxon>Desulfovibrionales</taxon>
        <taxon>Desulfovibrionaceae</taxon>
        <taxon>Desulfovibrio</taxon>
    </lineage>
</organism>
<gene>
    <name evidence="2" type="ORF">DesU5LDRAFT_2384</name>
</gene>
<protein>
    <submittedName>
        <fullName evidence="2">Uncharacterized protein</fullName>
    </submittedName>
</protein>
<dbReference type="EMBL" id="JH600068">
    <property type="protein sequence ID" value="EIG54048.1"/>
    <property type="molecule type" value="Genomic_DNA"/>
</dbReference>
<dbReference type="InterPro" id="IPR025140">
    <property type="entry name" value="Holin_2-3"/>
</dbReference>
<evidence type="ECO:0000256" key="1">
    <source>
        <dbReference type="SAM" id="Phobius"/>
    </source>
</evidence>
<keyword evidence="1" id="KW-1133">Transmembrane helix</keyword>
<evidence type="ECO:0000313" key="2">
    <source>
        <dbReference type="EMBL" id="EIG54048.1"/>
    </source>
</evidence>
<sequence length="170" mass="18332">MPDPKPDTATDTAQQPDPLTRIEEMLAALLQSAIPKNTAATLEEFAELSPSAKAPLLRRLAPRMLACLLLAVALAAGVALLSPQQVTVALYKLALVTMAGYLGYWLDRWCFPYARPDSFLVAADWRAEPKQASDQANHPVAQGCEQIYAAAMLRRGLIMLGTMLALGLGL</sequence>
<dbReference type="eggNOG" id="ENOG5032ZT8">
    <property type="taxonomic scope" value="Bacteria"/>
</dbReference>
<feature type="transmembrane region" description="Helical" evidence="1">
    <location>
        <begin position="60"/>
        <end position="82"/>
    </location>
</feature>
<keyword evidence="1" id="KW-0472">Membrane</keyword>
<feature type="transmembrane region" description="Helical" evidence="1">
    <location>
        <begin position="88"/>
        <end position="106"/>
    </location>
</feature>